<keyword evidence="4" id="KW-1185">Reference proteome</keyword>
<gene>
    <name evidence="3" type="ORF">OQ273_14310</name>
</gene>
<dbReference type="RefSeq" id="WP_267991171.1">
    <property type="nucleotide sequence ID" value="NZ_JAPJZI010000001.1"/>
</dbReference>
<dbReference type="InterPro" id="IPR044855">
    <property type="entry name" value="CoA-Trfase_III_dom3_sf"/>
</dbReference>
<accession>A0A9X3UMT4</accession>
<dbReference type="GO" id="GO:0008410">
    <property type="term" value="F:CoA-transferase activity"/>
    <property type="evidence" value="ECO:0007669"/>
    <property type="project" value="TreeGrafter"/>
</dbReference>
<dbReference type="InterPro" id="IPR050483">
    <property type="entry name" value="CoA-transferase_III_domain"/>
</dbReference>
<dbReference type="Gene3D" id="3.40.50.10540">
    <property type="entry name" value="Crotonobetainyl-coa:carnitine coa-transferase, domain 1"/>
    <property type="match status" value="1"/>
</dbReference>
<name>A0A9X3UMT4_9HYPH</name>
<proteinExistence type="predicted"/>
<dbReference type="InterPro" id="IPR023606">
    <property type="entry name" value="CoA-Trfase_III_dom_1_sf"/>
</dbReference>
<comment type="caution">
    <text evidence="3">The sequence shown here is derived from an EMBL/GenBank/DDBJ whole genome shotgun (WGS) entry which is preliminary data.</text>
</comment>
<dbReference type="PANTHER" id="PTHR48207:SF4">
    <property type="entry name" value="BLL6097 PROTEIN"/>
    <property type="match status" value="1"/>
</dbReference>
<evidence type="ECO:0000313" key="3">
    <source>
        <dbReference type="EMBL" id="MDA5399751.1"/>
    </source>
</evidence>
<dbReference type="Proteomes" id="UP001151234">
    <property type="component" value="Unassembled WGS sequence"/>
</dbReference>
<dbReference type="Pfam" id="PF02515">
    <property type="entry name" value="CoA_transf_3"/>
    <property type="match status" value="1"/>
</dbReference>
<dbReference type="SUPFAM" id="SSF89796">
    <property type="entry name" value="CoA-transferase family III (CaiB/BaiF)"/>
    <property type="match status" value="1"/>
</dbReference>
<sequence>MTAVAPLSGLKVLDFSQFLAGPYASLRLADLGADVIKVERKGKGDLSRYLYVSDVQIDGESTVFHAINRGKRSLAVDLKSEVDREKIWALVDEADVVIQNFRPGVIERLGFGYDAVRERNPKVVYGSVSGYGGGNEWDALPGQDLLAQARSGVMWLTGAQQHGPVAIGLPVADILAGAALAQGVLALLVRRGTTGEGGHVETSLMEAIVDLQFELLSTFLNDGQRLPSRPSNNAAHAFLAAPYGVYETADGHVAIAMNDLTELFGNLGLEFPSDTLDPFGHRDEIAARIADRIVQDKTDYWIAKLAEADMWAAPVMNWQELIDSGILQKLGMIGATERGGQKIGALLSPIRVDGSRPSAHGPAPYLGETPIGWSRD</sequence>
<keyword evidence="1" id="KW-0808">Transferase</keyword>
<dbReference type="AlphaFoldDB" id="A0A9X3UMT4"/>
<organism evidence="3 4">
    <name type="scientific">Hoeflea prorocentri</name>
    <dbReference type="NCBI Taxonomy" id="1922333"/>
    <lineage>
        <taxon>Bacteria</taxon>
        <taxon>Pseudomonadati</taxon>
        <taxon>Pseudomonadota</taxon>
        <taxon>Alphaproteobacteria</taxon>
        <taxon>Hyphomicrobiales</taxon>
        <taxon>Rhizobiaceae</taxon>
        <taxon>Hoeflea</taxon>
    </lineage>
</organism>
<evidence type="ECO:0000256" key="1">
    <source>
        <dbReference type="ARBA" id="ARBA00022679"/>
    </source>
</evidence>
<protein>
    <submittedName>
        <fullName evidence="3">CaiB/BaiF CoA-transferase family protein</fullName>
    </submittedName>
</protein>
<reference evidence="3" key="1">
    <citation type="submission" date="2022-11" db="EMBL/GenBank/DDBJ databases">
        <title>Draft genome sequence of Hoeflea poritis E7-10 and Hoeflea prorocentri PM5-8, separated from scleractinian coral Porites lutea and marine dinoflagellate.</title>
        <authorList>
            <person name="Zhang G."/>
            <person name="Wei Q."/>
            <person name="Cai L."/>
        </authorList>
    </citation>
    <scope>NUCLEOTIDE SEQUENCE</scope>
    <source>
        <strain evidence="3">PM5-8</strain>
    </source>
</reference>
<feature type="region of interest" description="Disordered" evidence="2">
    <location>
        <begin position="354"/>
        <end position="376"/>
    </location>
</feature>
<dbReference type="PANTHER" id="PTHR48207">
    <property type="entry name" value="SUCCINATE--HYDROXYMETHYLGLUTARATE COA-TRANSFERASE"/>
    <property type="match status" value="1"/>
</dbReference>
<dbReference type="Gene3D" id="3.30.1540.10">
    <property type="entry name" value="formyl-coa transferase, domain 3"/>
    <property type="match status" value="1"/>
</dbReference>
<evidence type="ECO:0000313" key="4">
    <source>
        <dbReference type="Proteomes" id="UP001151234"/>
    </source>
</evidence>
<dbReference type="InterPro" id="IPR003673">
    <property type="entry name" value="CoA-Trfase_fam_III"/>
</dbReference>
<evidence type="ECO:0000256" key="2">
    <source>
        <dbReference type="SAM" id="MobiDB-lite"/>
    </source>
</evidence>
<dbReference type="EMBL" id="JAPJZI010000001">
    <property type="protein sequence ID" value="MDA5399751.1"/>
    <property type="molecule type" value="Genomic_DNA"/>
</dbReference>